<accession>A0A7G8PDV7</accession>
<dbReference type="Proteomes" id="UP000515498">
    <property type="component" value="Chromosome"/>
</dbReference>
<sequence>MTSIISRFPRSAGELTAEWLTDVLATAQAIAPGSRIRDVRVERIAEGVGFASFLYRAHLDVDGAGPATVIIKWPTDYPAYLELAKSIHLYDREVAFYSEVAPVAPISAPRNYFAAIENDSTDFVIVMEDLAGLENADHLAGLSIDRAQAVLDELAYFHAWGWSMKPAATKNPAFLQIDDARMAGLFGVGAAAGWPIYVEHGRASAPVGLADLIQEYATLAPDLLGALTEPATLVNGDLRADNLFFSDTGPHVTVDYQFAGRGCGMWDVAYLVGQGLTPEERDGRERELVARYVDTLAGLGVDYPFDRAWQQFQIAVVAQIALPLLAMISWETLNPRGQELLQVLMERSFAIIADTDAVRAVRALSTTT</sequence>
<dbReference type="InterPro" id="IPR015897">
    <property type="entry name" value="CHK_kinase-like"/>
</dbReference>
<dbReference type="Gene3D" id="3.90.1200.10">
    <property type="match status" value="1"/>
</dbReference>
<dbReference type="PANTHER" id="PTHR23020:SF41">
    <property type="entry name" value="AMINOGLYCOSIDE PHOSPHOTRANSFERASE DOMAIN-CONTAINING PROTEIN"/>
    <property type="match status" value="1"/>
</dbReference>
<dbReference type="KEGG" id="mflu:HZU40_31085"/>
<dbReference type="SUPFAM" id="SSF56112">
    <property type="entry name" value="Protein kinase-like (PK-like)"/>
    <property type="match status" value="1"/>
</dbReference>
<evidence type="ECO:0000313" key="3">
    <source>
        <dbReference type="Proteomes" id="UP000515498"/>
    </source>
</evidence>
<evidence type="ECO:0000313" key="2">
    <source>
        <dbReference type="EMBL" id="QNJ92523.1"/>
    </source>
</evidence>
<dbReference type="EMBL" id="CP059894">
    <property type="protein sequence ID" value="QNJ92523.1"/>
    <property type="molecule type" value="Genomic_DNA"/>
</dbReference>
<protein>
    <submittedName>
        <fullName evidence="2">Phosphotransferase</fullName>
    </submittedName>
</protein>
<dbReference type="PANTHER" id="PTHR23020">
    <property type="entry name" value="UNCHARACTERIZED NUCLEAR HORMONE RECEPTOR-RELATED"/>
    <property type="match status" value="1"/>
</dbReference>
<dbReference type="InterPro" id="IPR052961">
    <property type="entry name" value="Oxido-Kinase-like_Enzymes"/>
</dbReference>
<feature type="domain" description="CHK kinase-like" evidence="1">
    <location>
        <begin position="125"/>
        <end position="302"/>
    </location>
</feature>
<proteinExistence type="predicted"/>
<organism evidence="2 3">
    <name type="scientific">Mycolicibacterium fluoranthenivorans</name>
    <dbReference type="NCBI Taxonomy" id="258505"/>
    <lineage>
        <taxon>Bacteria</taxon>
        <taxon>Bacillati</taxon>
        <taxon>Actinomycetota</taxon>
        <taxon>Actinomycetes</taxon>
        <taxon>Mycobacteriales</taxon>
        <taxon>Mycobacteriaceae</taxon>
        <taxon>Mycolicibacterium</taxon>
    </lineage>
</organism>
<name>A0A7G8PDV7_9MYCO</name>
<keyword evidence="2" id="KW-0808">Transferase</keyword>
<evidence type="ECO:0000259" key="1">
    <source>
        <dbReference type="SMART" id="SM00587"/>
    </source>
</evidence>
<dbReference type="InterPro" id="IPR011009">
    <property type="entry name" value="Kinase-like_dom_sf"/>
</dbReference>
<dbReference type="GO" id="GO:0016740">
    <property type="term" value="F:transferase activity"/>
    <property type="evidence" value="ECO:0007669"/>
    <property type="project" value="UniProtKB-KW"/>
</dbReference>
<dbReference type="SMART" id="SM00587">
    <property type="entry name" value="CHK"/>
    <property type="match status" value="1"/>
</dbReference>
<dbReference type="Pfam" id="PF02958">
    <property type="entry name" value="EcKL"/>
    <property type="match status" value="1"/>
</dbReference>
<reference evidence="2 3" key="1">
    <citation type="submission" date="2020-07" db="EMBL/GenBank/DDBJ databases">
        <title>Draft genome sequence of four isobutane-metabolizing strains capable of cometabolically degrading diverse ether contaminants.</title>
        <authorList>
            <person name="Chen W."/>
            <person name="Faulkner N."/>
            <person name="Smith C."/>
            <person name="Hyman M."/>
        </authorList>
    </citation>
    <scope>NUCLEOTIDE SEQUENCE [LARGE SCALE GENOMIC DNA]</scope>
    <source>
        <strain evidence="2 3">2A</strain>
    </source>
</reference>
<dbReference type="AlphaFoldDB" id="A0A7G8PDV7"/>
<dbReference type="InterPro" id="IPR004119">
    <property type="entry name" value="EcKL"/>
</dbReference>
<dbReference type="RefSeq" id="WP_187096915.1">
    <property type="nucleotide sequence ID" value="NZ_CP059894.1"/>
</dbReference>
<gene>
    <name evidence="2" type="ORF">HZU40_31085</name>
</gene>